<dbReference type="CDD" id="cd05233">
    <property type="entry name" value="SDR_c"/>
    <property type="match status" value="1"/>
</dbReference>
<dbReference type="RefSeq" id="WP_218124870.1">
    <property type="nucleotide sequence ID" value="NZ_FNCL01000004.1"/>
</dbReference>
<protein>
    <submittedName>
        <fullName evidence="2">Meso-butanediol dehydrogenase / (S,S)-butanediol dehydrogenase / diacetyl reductase</fullName>
    </submittedName>
</protein>
<keyword evidence="3" id="KW-1185">Reference proteome</keyword>
<dbReference type="NCBIfam" id="NF005559">
    <property type="entry name" value="PRK07231.1"/>
    <property type="match status" value="1"/>
</dbReference>
<dbReference type="Pfam" id="PF13561">
    <property type="entry name" value="adh_short_C2"/>
    <property type="match status" value="1"/>
</dbReference>
<dbReference type="STRING" id="311180.SAMN04488050_104373"/>
<dbReference type="Gene3D" id="3.40.50.720">
    <property type="entry name" value="NAD(P)-binding Rossmann-like Domain"/>
    <property type="match status" value="1"/>
</dbReference>
<evidence type="ECO:0000256" key="1">
    <source>
        <dbReference type="ARBA" id="ARBA00006484"/>
    </source>
</evidence>
<dbReference type="EMBL" id="FOZW01000004">
    <property type="protein sequence ID" value="SFS76172.1"/>
    <property type="molecule type" value="Genomic_DNA"/>
</dbReference>
<accession>A0A1I6SGU7</accession>
<proteinExistence type="inferred from homology"/>
<dbReference type="PRINTS" id="PR00080">
    <property type="entry name" value="SDRFAMILY"/>
</dbReference>
<evidence type="ECO:0000313" key="3">
    <source>
        <dbReference type="Proteomes" id="UP000199392"/>
    </source>
</evidence>
<sequence>MKDIAANPANAPYETLDRFQSATVIVTGASTGIGRATVRRFALEGANVAMVARSEEDLAQAAGDLPEAQVLKIVADVSKEEDATRIAAETEARFGGIDVLVNNAGTAVMGSIEEVDRAAWDKVIDTDLTGLYMVTRAAWPALRKSGGNVVNTSSVSGTGGDWNMFAYNAAKGGVTNLTHALALDARQSGVRVNAVNPSITRSALTGDMFDNDALMEKFMERLPLGRPGEPEDVAAAICFLASRDACFINGVNLPVDGGLSASNGQPPQA</sequence>
<dbReference type="Proteomes" id="UP000199392">
    <property type="component" value="Unassembled WGS sequence"/>
</dbReference>
<organism evidence="2 3">
    <name type="scientific">Alloyangia pacifica</name>
    <dbReference type="NCBI Taxonomy" id="311180"/>
    <lineage>
        <taxon>Bacteria</taxon>
        <taxon>Pseudomonadati</taxon>
        <taxon>Pseudomonadota</taxon>
        <taxon>Alphaproteobacteria</taxon>
        <taxon>Rhodobacterales</taxon>
        <taxon>Roseobacteraceae</taxon>
        <taxon>Alloyangia</taxon>
    </lineage>
</organism>
<dbReference type="InterPro" id="IPR036291">
    <property type="entry name" value="NAD(P)-bd_dom_sf"/>
</dbReference>
<reference evidence="3" key="1">
    <citation type="submission" date="2016-10" db="EMBL/GenBank/DDBJ databases">
        <authorList>
            <person name="Varghese N."/>
            <person name="Submissions S."/>
        </authorList>
    </citation>
    <scope>NUCLEOTIDE SEQUENCE [LARGE SCALE GENOMIC DNA]</scope>
    <source>
        <strain evidence="3">DSM 26894</strain>
    </source>
</reference>
<dbReference type="PANTHER" id="PTHR43975">
    <property type="entry name" value="ZGC:101858"/>
    <property type="match status" value="1"/>
</dbReference>
<dbReference type="InterPro" id="IPR020904">
    <property type="entry name" value="Sc_DH/Rdtase_CS"/>
</dbReference>
<gene>
    <name evidence="2" type="ORF">SAMN04488050_104373</name>
</gene>
<dbReference type="AlphaFoldDB" id="A0A1I6SGU7"/>
<dbReference type="PROSITE" id="PS00061">
    <property type="entry name" value="ADH_SHORT"/>
    <property type="match status" value="1"/>
</dbReference>
<comment type="similarity">
    <text evidence="1">Belongs to the short-chain dehydrogenases/reductases (SDR) family.</text>
</comment>
<name>A0A1I6SGU7_9RHOB</name>
<dbReference type="PRINTS" id="PR00081">
    <property type="entry name" value="GDHRDH"/>
</dbReference>
<dbReference type="SUPFAM" id="SSF51735">
    <property type="entry name" value="NAD(P)-binding Rossmann-fold domains"/>
    <property type="match status" value="1"/>
</dbReference>
<dbReference type="PANTHER" id="PTHR43975:SF2">
    <property type="entry name" value="EG:BACR7A4.14 PROTEIN-RELATED"/>
    <property type="match status" value="1"/>
</dbReference>
<evidence type="ECO:0000313" key="2">
    <source>
        <dbReference type="EMBL" id="SFS76172.1"/>
    </source>
</evidence>
<dbReference type="FunFam" id="3.40.50.720:FF:000084">
    <property type="entry name" value="Short-chain dehydrogenase reductase"/>
    <property type="match status" value="1"/>
</dbReference>
<dbReference type="InterPro" id="IPR002347">
    <property type="entry name" value="SDR_fam"/>
</dbReference>